<keyword evidence="2 11" id="KW-0813">Transport</keyword>
<dbReference type="Gene3D" id="2.60.40.1400">
    <property type="entry name" value="G protein-activated inward rectifier potassium channel 1"/>
    <property type="match status" value="1"/>
</dbReference>
<name>A7S217_NEMVE</name>
<evidence type="ECO:0000313" key="16">
    <source>
        <dbReference type="Proteomes" id="UP000001593"/>
    </source>
</evidence>
<dbReference type="FunFam" id="1.10.287.70:FF:000397">
    <property type="entry name" value="Predicted protein"/>
    <property type="match status" value="1"/>
</dbReference>
<gene>
    <name evidence="15" type="ORF">NEMVEDRAFT_v1g101684</name>
</gene>
<evidence type="ECO:0000256" key="12">
    <source>
        <dbReference type="SAM" id="Phobius"/>
    </source>
</evidence>
<comment type="subcellular location">
    <subcellularLocation>
        <location evidence="1 11">Membrane</location>
        <topology evidence="1 11">Multi-pass membrane protein</topology>
    </subcellularLocation>
</comment>
<keyword evidence="16" id="KW-1185">Reference proteome</keyword>
<dbReference type="GO" id="GO:0005242">
    <property type="term" value="F:inward rectifier potassium channel activity"/>
    <property type="evidence" value="ECO:0000318"/>
    <property type="project" value="GO_Central"/>
</dbReference>
<dbReference type="InParanoid" id="A7S217"/>
<protein>
    <submittedName>
        <fullName evidence="15">Uncharacterized protein</fullName>
    </submittedName>
</protein>
<dbReference type="SUPFAM" id="SSF81296">
    <property type="entry name" value="E set domains"/>
    <property type="match status" value="1"/>
</dbReference>
<evidence type="ECO:0000256" key="5">
    <source>
        <dbReference type="ARBA" id="ARBA00022882"/>
    </source>
</evidence>
<feature type="transmembrane region" description="Helical" evidence="12">
    <location>
        <begin position="112"/>
        <end position="132"/>
    </location>
</feature>
<dbReference type="PANTHER" id="PTHR11767">
    <property type="entry name" value="INWARD RECTIFIER POTASSIUM CHANNEL"/>
    <property type="match status" value="1"/>
</dbReference>
<dbReference type="OMA" id="ECESIFF"/>
<feature type="non-terminal residue" evidence="15">
    <location>
        <position position="1"/>
    </location>
</feature>
<dbReference type="GO" id="GO:0005886">
    <property type="term" value="C:plasma membrane"/>
    <property type="evidence" value="ECO:0000318"/>
    <property type="project" value="GO_Central"/>
</dbReference>
<evidence type="ECO:0000256" key="1">
    <source>
        <dbReference type="ARBA" id="ARBA00004141"/>
    </source>
</evidence>
<keyword evidence="9 12" id="KW-0472">Membrane</keyword>
<dbReference type="InterPro" id="IPR013518">
    <property type="entry name" value="K_chnl_inward-rec_Kir_cyto"/>
</dbReference>
<dbReference type="InterPro" id="IPR016449">
    <property type="entry name" value="K_chnl_inward-rec_Kir"/>
</dbReference>
<dbReference type="Proteomes" id="UP000001593">
    <property type="component" value="Unassembled WGS sequence"/>
</dbReference>
<dbReference type="GO" id="GO:1990573">
    <property type="term" value="P:potassium ion import across plasma membrane"/>
    <property type="evidence" value="ECO:0000318"/>
    <property type="project" value="GO_Central"/>
</dbReference>
<organism evidence="15 16">
    <name type="scientific">Nematostella vectensis</name>
    <name type="common">Starlet sea anemone</name>
    <dbReference type="NCBI Taxonomy" id="45351"/>
    <lineage>
        <taxon>Eukaryota</taxon>
        <taxon>Metazoa</taxon>
        <taxon>Cnidaria</taxon>
        <taxon>Anthozoa</taxon>
        <taxon>Hexacorallia</taxon>
        <taxon>Actiniaria</taxon>
        <taxon>Edwardsiidae</taxon>
        <taxon>Nematostella</taxon>
    </lineage>
</organism>
<evidence type="ECO:0000256" key="8">
    <source>
        <dbReference type="ARBA" id="ARBA00023065"/>
    </source>
</evidence>
<evidence type="ECO:0000259" key="13">
    <source>
        <dbReference type="Pfam" id="PF01007"/>
    </source>
</evidence>
<feature type="domain" description="Inward rectifier potassium channel C-terminal" evidence="14">
    <location>
        <begin position="144"/>
        <end position="317"/>
    </location>
</feature>
<evidence type="ECO:0000313" key="15">
    <source>
        <dbReference type="EMBL" id="EDO42158.1"/>
    </source>
</evidence>
<evidence type="ECO:0000256" key="4">
    <source>
        <dbReference type="ARBA" id="ARBA00022692"/>
    </source>
</evidence>
<dbReference type="eggNOG" id="KOG3827">
    <property type="taxonomic scope" value="Eukaryota"/>
</dbReference>
<evidence type="ECO:0000256" key="11">
    <source>
        <dbReference type="RuleBase" id="RU003822"/>
    </source>
</evidence>
<keyword evidence="3 11" id="KW-0633">Potassium transport</keyword>
<proteinExistence type="inferred from homology"/>
<dbReference type="EMBL" id="DS469567">
    <property type="protein sequence ID" value="EDO42158.1"/>
    <property type="molecule type" value="Genomic_DNA"/>
</dbReference>
<feature type="non-terminal residue" evidence="15">
    <location>
        <position position="317"/>
    </location>
</feature>
<keyword evidence="7 12" id="KW-1133">Transmembrane helix</keyword>
<dbReference type="KEGG" id="nve:5514007"/>
<dbReference type="AlphaFoldDB" id="A7S217"/>
<keyword evidence="6 11" id="KW-0630">Potassium</keyword>
<dbReference type="GO" id="GO:0034702">
    <property type="term" value="C:monoatomic ion channel complex"/>
    <property type="evidence" value="ECO:0007669"/>
    <property type="project" value="UniProtKB-KW"/>
</dbReference>
<dbReference type="STRING" id="45351.A7S217"/>
<dbReference type="InterPro" id="IPR041647">
    <property type="entry name" value="IRK_C"/>
</dbReference>
<evidence type="ECO:0000256" key="3">
    <source>
        <dbReference type="ARBA" id="ARBA00022538"/>
    </source>
</evidence>
<keyword evidence="4 11" id="KW-0812">Transmembrane</keyword>
<reference evidence="15 16" key="1">
    <citation type="journal article" date="2007" name="Science">
        <title>Sea anemone genome reveals ancestral eumetazoan gene repertoire and genomic organization.</title>
        <authorList>
            <person name="Putnam N.H."/>
            <person name="Srivastava M."/>
            <person name="Hellsten U."/>
            <person name="Dirks B."/>
            <person name="Chapman J."/>
            <person name="Salamov A."/>
            <person name="Terry A."/>
            <person name="Shapiro H."/>
            <person name="Lindquist E."/>
            <person name="Kapitonov V.V."/>
            <person name="Jurka J."/>
            <person name="Genikhovich G."/>
            <person name="Grigoriev I.V."/>
            <person name="Lucas S.M."/>
            <person name="Steele R.E."/>
            <person name="Finnerty J.R."/>
            <person name="Technau U."/>
            <person name="Martindale M.Q."/>
            <person name="Rokhsar D.S."/>
        </authorList>
    </citation>
    <scope>NUCLEOTIDE SEQUENCE [LARGE SCALE GENOMIC DNA]</scope>
    <source>
        <strain evidence="16">CH2 X CH6</strain>
    </source>
</reference>
<evidence type="ECO:0000256" key="9">
    <source>
        <dbReference type="ARBA" id="ARBA00023136"/>
    </source>
</evidence>
<keyword evidence="10 11" id="KW-0407">Ion channel</keyword>
<evidence type="ECO:0000256" key="10">
    <source>
        <dbReference type="ARBA" id="ARBA00023303"/>
    </source>
</evidence>
<evidence type="ECO:0000256" key="7">
    <source>
        <dbReference type="ARBA" id="ARBA00022989"/>
    </source>
</evidence>
<dbReference type="InterPro" id="IPR014756">
    <property type="entry name" value="Ig_E-set"/>
</dbReference>
<evidence type="ECO:0000256" key="6">
    <source>
        <dbReference type="ARBA" id="ARBA00022958"/>
    </source>
</evidence>
<dbReference type="Pfam" id="PF17655">
    <property type="entry name" value="IRK_C"/>
    <property type="match status" value="1"/>
</dbReference>
<sequence>RLVSRRGKVNVTAANVENKKALYLADPFTTLLDAKWGWIFLAFASGFVTSWLFFGTLWWMIVKLRTRFDTASCVDNVDSWISAFLFSVETQTTIGYGGRQVTPECPEGVVCLLVQSLSGLMLSASLLGLIFAKLSRPRPRAHTIRFSKRAVVSKKDGKLCLIFRVGDIRKSQLLEVTVKLHCFHYIAGDNGSLFFNQSELPIAFSPECEPEYEVRPFFLTPLTIMHMINEQSPLYDLSAAELAQANIEFVAVLEGVVEATGMVTQGRASYLSSEVHWGHDFYPLMLKAADTPDRLEIDFSLFDHTYASSTPTCSARE</sequence>
<dbReference type="InterPro" id="IPR040445">
    <property type="entry name" value="Kir_TM"/>
</dbReference>
<dbReference type="Gene3D" id="1.10.287.70">
    <property type="match status" value="1"/>
</dbReference>
<feature type="transmembrane region" description="Helical" evidence="12">
    <location>
        <begin position="38"/>
        <end position="61"/>
    </location>
</feature>
<dbReference type="Pfam" id="PF01007">
    <property type="entry name" value="IRK"/>
    <property type="match status" value="1"/>
</dbReference>
<dbReference type="OrthoDB" id="273257at2759"/>
<evidence type="ECO:0000256" key="2">
    <source>
        <dbReference type="ARBA" id="ARBA00022448"/>
    </source>
</evidence>
<accession>A7S217</accession>
<comment type="similarity">
    <text evidence="11">Belongs to the inward rectifier-type potassium channel (TC 1.A.2.1) family.</text>
</comment>
<keyword evidence="8 11" id="KW-0406">Ion transport</keyword>
<feature type="domain" description="Potassium channel inwardly rectifying transmembrane" evidence="13">
    <location>
        <begin position="3"/>
        <end position="137"/>
    </location>
</feature>
<dbReference type="PhylomeDB" id="A7S217"/>
<dbReference type="HOGENOM" id="CLU_022738_3_0_1"/>
<dbReference type="PANTHER" id="PTHR11767:SF102">
    <property type="entry name" value="INWARDLY RECTIFYING POTASSIUM CHANNEL 1, ISOFORM F"/>
    <property type="match status" value="1"/>
</dbReference>
<dbReference type="FunCoup" id="A7S217">
    <property type="interactions" value="56"/>
</dbReference>
<dbReference type="GO" id="GO:0034765">
    <property type="term" value="P:regulation of monoatomic ion transmembrane transport"/>
    <property type="evidence" value="ECO:0000318"/>
    <property type="project" value="GO_Central"/>
</dbReference>
<keyword evidence="5 11" id="KW-0851">Voltage-gated channel</keyword>
<dbReference type="PRINTS" id="PR01320">
    <property type="entry name" value="KIRCHANNEL"/>
</dbReference>
<evidence type="ECO:0000259" key="14">
    <source>
        <dbReference type="Pfam" id="PF17655"/>
    </source>
</evidence>
<dbReference type="SUPFAM" id="SSF81324">
    <property type="entry name" value="Voltage-gated potassium channels"/>
    <property type="match status" value="1"/>
</dbReference>